<dbReference type="Pfam" id="PF00664">
    <property type="entry name" value="ABC_membrane"/>
    <property type="match status" value="2"/>
</dbReference>
<dbReference type="PROSITE" id="PS00211">
    <property type="entry name" value="ABC_TRANSPORTER_1"/>
    <property type="match status" value="2"/>
</dbReference>
<dbReference type="EMBL" id="JBDFQZ010000001">
    <property type="protein sequence ID" value="KAK9755082.1"/>
    <property type="molecule type" value="Genomic_DNA"/>
</dbReference>
<evidence type="ECO:0000256" key="7">
    <source>
        <dbReference type="ARBA" id="ARBA00022840"/>
    </source>
</evidence>
<dbReference type="Gene3D" id="3.40.50.300">
    <property type="entry name" value="P-loop containing nucleotide triphosphate hydrolases"/>
    <property type="match status" value="2"/>
</dbReference>
<feature type="transmembrane region" description="Helical" evidence="10">
    <location>
        <begin position="33"/>
        <end position="59"/>
    </location>
</feature>
<organism evidence="13 14">
    <name type="scientific">Saponaria officinalis</name>
    <name type="common">Common soapwort</name>
    <name type="synonym">Lychnis saponaria</name>
    <dbReference type="NCBI Taxonomy" id="3572"/>
    <lineage>
        <taxon>Eukaryota</taxon>
        <taxon>Viridiplantae</taxon>
        <taxon>Streptophyta</taxon>
        <taxon>Embryophyta</taxon>
        <taxon>Tracheophyta</taxon>
        <taxon>Spermatophyta</taxon>
        <taxon>Magnoliopsida</taxon>
        <taxon>eudicotyledons</taxon>
        <taxon>Gunneridae</taxon>
        <taxon>Pentapetalae</taxon>
        <taxon>Caryophyllales</taxon>
        <taxon>Caryophyllaceae</taxon>
        <taxon>Caryophylleae</taxon>
        <taxon>Saponaria</taxon>
    </lineage>
</organism>
<dbReference type="InterPro" id="IPR027417">
    <property type="entry name" value="P-loop_NTPase"/>
</dbReference>
<feature type="transmembrane region" description="Helical" evidence="10">
    <location>
        <begin position="891"/>
        <end position="914"/>
    </location>
</feature>
<feature type="domain" description="ABC transmembrane type-1" evidence="12">
    <location>
        <begin position="665"/>
        <end position="952"/>
    </location>
</feature>
<dbReference type="PANTHER" id="PTHR43394:SF11">
    <property type="entry name" value="ATP-BINDING CASSETTE TRANSPORTER"/>
    <property type="match status" value="1"/>
</dbReference>
<dbReference type="PROSITE" id="PS50929">
    <property type="entry name" value="ABC_TM1F"/>
    <property type="match status" value="2"/>
</dbReference>
<gene>
    <name evidence="13" type="ORF">RND81_01G001300</name>
</gene>
<dbReference type="Pfam" id="PF00005">
    <property type="entry name" value="ABC_tran"/>
    <property type="match status" value="2"/>
</dbReference>
<keyword evidence="9 10" id="KW-0472">Membrane</keyword>
<feature type="transmembrane region" description="Helical" evidence="10">
    <location>
        <begin position="704"/>
        <end position="723"/>
    </location>
</feature>
<evidence type="ECO:0000256" key="1">
    <source>
        <dbReference type="ARBA" id="ARBA00004141"/>
    </source>
</evidence>
<keyword evidence="14" id="KW-1185">Reference proteome</keyword>
<evidence type="ECO:0000256" key="5">
    <source>
        <dbReference type="ARBA" id="ARBA00022737"/>
    </source>
</evidence>
<evidence type="ECO:0000259" key="11">
    <source>
        <dbReference type="PROSITE" id="PS50893"/>
    </source>
</evidence>
<dbReference type="InterPro" id="IPR003439">
    <property type="entry name" value="ABC_transporter-like_ATP-bd"/>
</dbReference>
<evidence type="ECO:0000256" key="3">
    <source>
        <dbReference type="ARBA" id="ARBA00022448"/>
    </source>
</evidence>
<dbReference type="InterPro" id="IPR036640">
    <property type="entry name" value="ABC1_TM_sf"/>
</dbReference>
<sequence>MDEETPPWSSSGSVKTVSFWGLFKAADTFDYMLMLFGSIGACLHGAALPVFFLLFGRMIDTLGKFSSDPHQLSAHVSRYSLYLVYLGSLVFICSWIGVAFWMQTGERQTARLRLNYLEAVLKRDMSFFDTQAHNQNLVYHISSDAILVQDAIGDKIGHTFRYLSQFMMGFVLGFISVWKLTLLTLAVVPFIAVAGGAYTVIMSTLSQKAEAAYAESGKVAEEVISQIRTVHSFVGESRAVEKYTRSLEKALKLGQKGGLAKGLGIGFTYALLFCAWALLLWYASILVRHHQTNGGKAFTTIINVIFSGFALGQAAPNLAAIAKGRAAAANIINMIESDDESSKRLVSGITLPNVAGDIEFHEVCFTYPSRSKMIFKGLSFSVKAGKSFAVVGPSGSGKSTIISMVQRFYNPSSGSIQLDGHDLQSLELKWLRQQMGLVNQEPALFATTIAGNILYGKADGDMKQVVEAAKTANAHSFIQSLPDGYHTQVGDRGSQLSGGQKQRIAIARAVIRNPKILLLDEATSALDAESESIVQKALEKVMSNRTTIIVAHRLSTIRDVDQIVVLNDGSVVECGTHDELMSKDGEYATLVSLQVSQTGRDQTVEHSEQTKEVSSVMEESMEGLRSTSTKGLQLSNGQNESVNKDHVPSLKELVMFNAAELPYALLGSLGAALAGVEAPLFALGVTYMLTAFYSHDESRIRHDVQILVFVFLGLASVTIPIYLMQHYFYTLMGERITTRIRLSMFSAMLSNEMGWFDQQGNGVGSLTSKLAADATLVRIALVDRLATIVQNGSLIVAAFVVAFMFSWRIAAVTVAMFPLLIGAAIAEQFFLRGFGGDYTKAYSQANALAQEAISNIRTIAAFGAEEQISKQFIMHLNQPNRQAFLRGHISGLGYGLSQLLAFCSYALTLWYASILLKHKDSNFGDIIKSFMVLIITSFSVAEALSLAPEIVKGSDALGSVFGILNRRPEINSDDAKSEIVTDIKGDITFRDVSFVYPARPDIIILKNLNLQIPAGKSVAVVGQSGSGKSTLISLIIRFYDPSSGSVLIDGFDIRTLNLKSLRRRIGLVQQEPALFSTTIYENIRYGNEDATEIEIMKAAKAANAHGFISRMADSYDTRVGEKGSQLSGGQKQRVAIARAILKDPSILLLDEATSALDTTSEKLVQEALDKLMQGRTTIIVAHRLSTICDVDSIAVMQQGNVAEMGSHEELISRPHSLYAQLVNLQQQKSVMQ</sequence>
<dbReference type="GO" id="GO:0005743">
    <property type="term" value="C:mitochondrial inner membrane"/>
    <property type="evidence" value="ECO:0007669"/>
    <property type="project" value="TreeGrafter"/>
</dbReference>
<evidence type="ECO:0008006" key="15">
    <source>
        <dbReference type="Google" id="ProtNLM"/>
    </source>
</evidence>
<dbReference type="PROSITE" id="PS50893">
    <property type="entry name" value="ABC_TRANSPORTER_2"/>
    <property type="match status" value="2"/>
</dbReference>
<dbReference type="PANTHER" id="PTHR43394">
    <property type="entry name" value="ATP-DEPENDENT PERMEASE MDL1, MITOCHONDRIAL"/>
    <property type="match status" value="1"/>
</dbReference>
<evidence type="ECO:0000256" key="2">
    <source>
        <dbReference type="ARBA" id="ARBA00007577"/>
    </source>
</evidence>
<dbReference type="InterPro" id="IPR011527">
    <property type="entry name" value="ABC1_TM_dom"/>
</dbReference>
<accession>A0AAW1N827</accession>
<evidence type="ECO:0000256" key="8">
    <source>
        <dbReference type="ARBA" id="ARBA00022989"/>
    </source>
</evidence>
<dbReference type="CDD" id="cd18577">
    <property type="entry name" value="ABC_6TM_Pgp_ABCB1_D1_like"/>
    <property type="match status" value="1"/>
</dbReference>
<reference evidence="13" key="1">
    <citation type="submission" date="2024-03" db="EMBL/GenBank/DDBJ databases">
        <title>WGS assembly of Saponaria officinalis var. Norfolk2.</title>
        <authorList>
            <person name="Jenkins J."/>
            <person name="Shu S."/>
            <person name="Grimwood J."/>
            <person name="Barry K."/>
            <person name="Goodstein D."/>
            <person name="Schmutz J."/>
            <person name="Leebens-Mack J."/>
            <person name="Osbourn A."/>
        </authorList>
    </citation>
    <scope>NUCLEOTIDE SEQUENCE [LARGE SCALE GENOMIC DNA]</scope>
    <source>
        <strain evidence="13">JIC</strain>
    </source>
</reference>
<protein>
    <recommendedName>
        <fullName evidence="15">ABC transporter B family member 13</fullName>
    </recommendedName>
</protein>
<keyword evidence="6" id="KW-0547">Nucleotide-binding</keyword>
<dbReference type="CDD" id="cd18578">
    <property type="entry name" value="ABC_6TM_Pgp_ABCB1_D2_like"/>
    <property type="match status" value="1"/>
</dbReference>
<dbReference type="Gene3D" id="1.20.1560.10">
    <property type="entry name" value="ABC transporter type 1, transmembrane domain"/>
    <property type="match status" value="1"/>
</dbReference>
<feature type="domain" description="ABC transporter" evidence="11">
    <location>
        <begin position="358"/>
        <end position="593"/>
    </location>
</feature>
<evidence type="ECO:0000256" key="10">
    <source>
        <dbReference type="SAM" id="Phobius"/>
    </source>
</evidence>
<dbReference type="FunFam" id="3.40.50.300:FF:000205">
    <property type="entry name" value="ABC transporter B family member 4"/>
    <property type="match status" value="2"/>
</dbReference>
<dbReference type="InterPro" id="IPR039421">
    <property type="entry name" value="Type_1_exporter"/>
</dbReference>
<dbReference type="SUPFAM" id="SSF90123">
    <property type="entry name" value="ABC transporter transmembrane region"/>
    <property type="match status" value="2"/>
</dbReference>
<feature type="transmembrane region" description="Helical" evidence="10">
    <location>
        <begin position="794"/>
        <end position="825"/>
    </location>
</feature>
<dbReference type="GO" id="GO:0015421">
    <property type="term" value="F:ABC-type oligopeptide transporter activity"/>
    <property type="evidence" value="ECO:0007669"/>
    <property type="project" value="TreeGrafter"/>
</dbReference>
<evidence type="ECO:0000313" key="13">
    <source>
        <dbReference type="EMBL" id="KAK9755082.1"/>
    </source>
</evidence>
<dbReference type="InterPro" id="IPR003593">
    <property type="entry name" value="AAA+_ATPase"/>
</dbReference>
<keyword evidence="4 10" id="KW-0812">Transmembrane</keyword>
<dbReference type="InterPro" id="IPR017871">
    <property type="entry name" value="ABC_transporter-like_CS"/>
</dbReference>
<feature type="transmembrane region" description="Helical" evidence="10">
    <location>
        <begin position="262"/>
        <end position="283"/>
    </location>
</feature>
<dbReference type="GO" id="GO:0090374">
    <property type="term" value="P:oligopeptide export from mitochondrion"/>
    <property type="evidence" value="ECO:0007669"/>
    <property type="project" value="TreeGrafter"/>
</dbReference>
<evidence type="ECO:0000313" key="14">
    <source>
        <dbReference type="Proteomes" id="UP001443914"/>
    </source>
</evidence>
<name>A0AAW1N827_SAPOF</name>
<keyword evidence="8 10" id="KW-1133">Transmembrane helix</keyword>
<dbReference type="Proteomes" id="UP001443914">
    <property type="component" value="Unassembled WGS sequence"/>
</dbReference>
<dbReference type="AlphaFoldDB" id="A0AAW1N827"/>
<dbReference type="SUPFAM" id="SSF52540">
    <property type="entry name" value="P-loop containing nucleoside triphosphate hydrolases"/>
    <property type="match status" value="2"/>
</dbReference>
<comment type="similarity">
    <text evidence="2">Belongs to the ABC transporter superfamily. ABCB family. Multidrug resistance exporter (TC 3.A.1.201) subfamily.</text>
</comment>
<comment type="caution">
    <text evidence="13">The sequence shown here is derived from an EMBL/GenBank/DDBJ whole genome shotgun (WGS) entry which is preliminary data.</text>
</comment>
<comment type="subcellular location">
    <subcellularLocation>
        <location evidence="1">Membrane</location>
        <topology evidence="1">Multi-pass membrane protein</topology>
    </subcellularLocation>
</comment>
<dbReference type="SMART" id="SM00382">
    <property type="entry name" value="AAA"/>
    <property type="match status" value="2"/>
</dbReference>
<keyword evidence="5" id="KW-0677">Repeat</keyword>
<evidence type="ECO:0000256" key="4">
    <source>
        <dbReference type="ARBA" id="ARBA00022692"/>
    </source>
</evidence>
<keyword evidence="7" id="KW-0067">ATP-binding</keyword>
<feature type="transmembrane region" description="Helical" evidence="10">
    <location>
        <begin position="79"/>
        <end position="102"/>
    </location>
</feature>
<feature type="transmembrane region" description="Helical" evidence="10">
    <location>
        <begin position="663"/>
        <end position="692"/>
    </location>
</feature>
<evidence type="ECO:0000256" key="9">
    <source>
        <dbReference type="ARBA" id="ARBA00023136"/>
    </source>
</evidence>
<dbReference type="GO" id="GO:0016887">
    <property type="term" value="F:ATP hydrolysis activity"/>
    <property type="evidence" value="ECO:0007669"/>
    <property type="project" value="InterPro"/>
</dbReference>
<proteinExistence type="inferred from homology"/>
<dbReference type="GO" id="GO:0005524">
    <property type="term" value="F:ATP binding"/>
    <property type="evidence" value="ECO:0007669"/>
    <property type="project" value="UniProtKB-KW"/>
</dbReference>
<feature type="transmembrane region" description="Helical" evidence="10">
    <location>
        <begin position="926"/>
        <end position="947"/>
    </location>
</feature>
<feature type="domain" description="ABC transporter" evidence="11">
    <location>
        <begin position="987"/>
        <end position="1223"/>
    </location>
</feature>
<feature type="domain" description="ABC transmembrane type-1" evidence="12">
    <location>
        <begin position="35"/>
        <end position="323"/>
    </location>
</feature>
<keyword evidence="3" id="KW-0813">Transport</keyword>
<dbReference type="CDD" id="cd03249">
    <property type="entry name" value="ABC_MTABC3_MDL1_MDL2"/>
    <property type="match status" value="2"/>
</dbReference>
<evidence type="ECO:0000259" key="12">
    <source>
        <dbReference type="PROSITE" id="PS50929"/>
    </source>
</evidence>
<evidence type="ECO:0000256" key="6">
    <source>
        <dbReference type="ARBA" id="ARBA00022741"/>
    </source>
</evidence>